<organism evidence="6 7">
    <name type="scientific">Lingula anatina</name>
    <name type="common">Brachiopod</name>
    <name type="synonym">Lingula unguis</name>
    <dbReference type="NCBI Taxonomy" id="7574"/>
    <lineage>
        <taxon>Eukaryota</taxon>
        <taxon>Metazoa</taxon>
        <taxon>Spiralia</taxon>
        <taxon>Lophotrochozoa</taxon>
        <taxon>Brachiopoda</taxon>
        <taxon>Linguliformea</taxon>
        <taxon>Lingulata</taxon>
        <taxon>Lingulida</taxon>
        <taxon>Linguloidea</taxon>
        <taxon>Lingulidae</taxon>
        <taxon>Lingula</taxon>
    </lineage>
</organism>
<dbReference type="AlphaFoldDB" id="A0A1S3JCZ1"/>
<feature type="region of interest" description="Disordered" evidence="5">
    <location>
        <begin position="634"/>
        <end position="690"/>
    </location>
</feature>
<proteinExistence type="predicted"/>
<keyword evidence="2" id="KW-0963">Cytoplasm</keyword>
<feature type="region of interest" description="Disordered" evidence="5">
    <location>
        <begin position="1"/>
        <end position="103"/>
    </location>
</feature>
<evidence type="ECO:0000256" key="2">
    <source>
        <dbReference type="ARBA" id="ARBA00022490"/>
    </source>
</evidence>
<feature type="compositionally biased region" description="Gly residues" evidence="5">
    <location>
        <begin position="671"/>
        <end position="686"/>
    </location>
</feature>
<dbReference type="FunCoup" id="A0A1S3JCZ1">
    <property type="interactions" value="19"/>
</dbReference>
<dbReference type="InterPro" id="IPR036322">
    <property type="entry name" value="WD40_repeat_dom_sf"/>
</dbReference>
<name>A0A1S3JCZ1_LINAN</name>
<sequence length="958" mass="107077">MADNEESEKEKQQEEKEMDTLSPPKTAEGGSKPGSAKSRQGSAKSRQGSAKSGSPPKTPASGKGSAKGKPKSSVSKTKEPAEEKKEEPIHVEGPGPLADGPLPEGCQPIFLATKTQELFEVTCGEQITEDHPYKLVKKEDILADLRNRAAVCDFSVFKPQILDYPGEEILLIYDADFKHGQNFVIALTEECKNSILHPPKAEGEGGTGEGGEGGEEEEEVEYKYIPPVPKDWVSQGSEKEIEEENVFETRPRIKISIKRVRREFGTPVEFSDRNVADAKDGYLECTPYEDKTFELKAMEIDKSVQAIPHYDNTGTQTDWKHPRNSTTQYMAREFDDKEKKEAENAERMGEFLESVAPRFDLALQQNEIMNVFYDDWMGLADEDGSFGSKADNHLKEYQSFTDLQFSKDKTITCIEWHPTIKGVVAVSVSEKMSFDQRIDQAAKVIMNPSLILIWSFLDPIHPQLLLEAPEDIQCFKFCPTDPNIVAGGCLNGQLVLWDISAHAERLRTPRSNRKKTSNTLPGFEDESALDIPIVRYCAVSSIDHSHKAAITDLLWIPDHMELNRMGIPQENKQQQCVQIMTCATDHCVLVWDTRSPKGPSGGDDKGIKNPMGVPNTFKYLDLTWKPHLKVTLMKSEPGGDHSPIKFSIQEKQGDRSVLAKLESQSKEDKSGGGGGGGGGFGFGKPGSGKEKRTLQDVKTHFYVGGEEGEIIYVDWMPQKDQDSGKILTPKPDFYNALHDGPVNTLQRSAFFKDIVLCVGGWTWSIWKEGVNSGPILSSSASTKHLTAAHWSPSRAGVFYVTREDGSIEVWDLLDKTHEPSLVQSISSAPITSIYPYQISSKQHLLAVGDNLGTLHILEIPWSLRVATPNETVGVSNYFDREVKRRAFVVDRWNFREQEKREIEAEHKRKAGIAPNVELTEEEVHYRMKQQYAAFLEEESAFLRELGLKEDIDEPLPEV</sequence>
<dbReference type="Gene3D" id="2.130.10.10">
    <property type="entry name" value="YVTN repeat-like/Quinoprotein amine dehydrogenase"/>
    <property type="match status" value="2"/>
</dbReference>
<keyword evidence="6" id="KW-1185">Reference proteome</keyword>
<comment type="subcellular location">
    <subcellularLocation>
        <location evidence="1">Cytoplasm</location>
    </subcellularLocation>
</comment>
<feature type="compositionally biased region" description="Basic and acidic residues" evidence="5">
    <location>
        <begin position="76"/>
        <end position="90"/>
    </location>
</feature>
<dbReference type="GO" id="GO:0045503">
    <property type="term" value="F:dynein light chain binding"/>
    <property type="evidence" value="ECO:0007669"/>
    <property type="project" value="TreeGrafter"/>
</dbReference>
<dbReference type="GO" id="GO:0045504">
    <property type="term" value="F:dynein heavy chain binding"/>
    <property type="evidence" value="ECO:0007669"/>
    <property type="project" value="TreeGrafter"/>
</dbReference>
<dbReference type="GO" id="GO:0036159">
    <property type="term" value="P:inner dynein arm assembly"/>
    <property type="evidence" value="ECO:0007669"/>
    <property type="project" value="TreeGrafter"/>
</dbReference>
<dbReference type="OrthoDB" id="6619788at2759"/>
<dbReference type="SMART" id="SM00320">
    <property type="entry name" value="WD40"/>
    <property type="match status" value="3"/>
</dbReference>
<reference evidence="7" key="1">
    <citation type="submission" date="2025-08" db="UniProtKB">
        <authorList>
            <consortium name="RefSeq"/>
        </authorList>
    </citation>
    <scope>IDENTIFICATION</scope>
    <source>
        <tissue evidence="7">Gonads</tissue>
    </source>
</reference>
<dbReference type="KEGG" id="lak:106172016"/>
<keyword evidence="3" id="KW-0853">WD repeat</keyword>
<evidence type="ECO:0000256" key="5">
    <source>
        <dbReference type="SAM" id="MobiDB-lite"/>
    </source>
</evidence>
<gene>
    <name evidence="7" type="primary">LOC106172016</name>
</gene>
<dbReference type="InterPro" id="IPR015943">
    <property type="entry name" value="WD40/YVTN_repeat-like_dom_sf"/>
</dbReference>
<dbReference type="SUPFAM" id="SSF50978">
    <property type="entry name" value="WD40 repeat-like"/>
    <property type="match status" value="1"/>
</dbReference>
<dbReference type="PANTHER" id="PTHR12442">
    <property type="entry name" value="DYNEIN INTERMEDIATE CHAIN"/>
    <property type="match status" value="1"/>
</dbReference>
<feature type="compositionally biased region" description="Basic and acidic residues" evidence="5">
    <location>
        <begin position="8"/>
        <end position="19"/>
    </location>
</feature>
<feature type="region of interest" description="Disordered" evidence="5">
    <location>
        <begin position="196"/>
        <end position="219"/>
    </location>
</feature>
<dbReference type="GO" id="GO:0036156">
    <property type="term" value="C:inner dynein arm"/>
    <property type="evidence" value="ECO:0007669"/>
    <property type="project" value="TreeGrafter"/>
</dbReference>
<dbReference type="PANTHER" id="PTHR12442:SF5">
    <property type="entry name" value="DYNEIN AXONEMAL INTERMEDIATE CHAIN 3"/>
    <property type="match status" value="1"/>
</dbReference>
<evidence type="ECO:0000313" key="6">
    <source>
        <dbReference type="Proteomes" id="UP000085678"/>
    </source>
</evidence>
<dbReference type="GO" id="GO:0060294">
    <property type="term" value="P:cilium movement involved in cell motility"/>
    <property type="evidence" value="ECO:0007669"/>
    <property type="project" value="TreeGrafter"/>
</dbReference>
<keyword evidence="4" id="KW-0677">Repeat</keyword>
<dbReference type="InParanoid" id="A0A1S3JCZ1"/>
<evidence type="ECO:0000256" key="3">
    <source>
        <dbReference type="ARBA" id="ARBA00022574"/>
    </source>
</evidence>
<dbReference type="InterPro" id="IPR001680">
    <property type="entry name" value="WD40_rpt"/>
</dbReference>
<dbReference type="RefSeq" id="XP_013408046.1">
    <property type="nucleotide sequence ID" value="XM_013552592.2"/>
</dbReference>
<feature type="compositionally biased region" description="Polar residues" evidence="5">
    <location>
        <begin position="37"/>
        <end position="52"/>
    </location>
</feature>
<dbReference type="STRING" id="7574.A0A1S3JCZ1"/>
<dbReference type="InterPro" id="IPR050687">
    <property type="entry name" value="Dynein_IC"/>
</dbReference>
<dbReference type="Proteomes" id="UP000085678">
    <property type="component" value="Unplaced"/>
</dbReference>
<dbReference type="GeneID" id="106172016"/>
<protein>
    <submittedName>
        <fullName evidence="7">WD repeat-containing protein 63</fullName>
    </submittedName>
</protein>
<evidence type="ECO:0000256" key="1">
    <source>
        <dbReference type="ARBA" id="ARBA00004496"/>
    </source>
</evidence>
<evidence type="ECO:0000256" key="4">
    <source>
        <dbReference type="ARBA" id="ARBA00022737"/>
    </source>
</evidence>
<evidence type="ECO:0000313" key="7">
    <source>
        <dbReference type="RefSeq" id="XP_013408046.1"/>
    </source>
</evidence>
<accession>A0A1S3JCZ1</accession>